<gene>
    <name evidence="1" type="ORF">R1sor_010207</name>
</gene>
<sequence>MLMPGAKTMIDFKRNGKADAALVIKRSIKVTAEGTSGGGHGAWAIMETCKGDAGVISIHAPRKRRQRVQVWSWIMALIDCRKKRQEKEGDEVDTMQSKLQEIQIAIQTGTTEGSIEEMEDTLEKLRRREKVDVQMARVRSRIRWLHEDEAPTKFCFATWKAKLAQESITLLHVEGGRTLSTEEEILEEVHRTYAALYMNEEAANGREEKTQEVLQLIDKKLTDK</sequence>
<accession>A0ABD3I1E0</accession>
<dbReference type="AlphaFoldDB" id="A0ABD3I1E0"/>
<evidence type="ECO:0000313" key="1">
    <source>
        <dbReference type="EMBL" id="KAL3696131.1"/>
    </source>
</evidence>
<protein>
    <submittedName>
        <fullName evidence="1">Uncharacterized protein</fullName>
    </submittedName>
</protein>
<dbReference type="Proteomes" id="UP001633002">
    <property type="component" value="Unassembled WGS sequence"/>
</dbReference>
<organism evidence="1 2">
    <name type="scientific">Riccia sorocarpa</name>
    <dbReference type="NCBI Taxonomy" id="122646"/>
    <lineage>
        <taxon>Eukaryota</taxon>
        <taxon>Viridiplantae</taxon>
        <taxon>Streptophyta</taxon>
        <taxon>Embryophyta</taxon>
        <taxon>Marchantiophyta</taxon>
        <taxon>Marchantiopsida</taxon>
        <taxon>Marchantiidae</taxon>
        <taxon>Marchantiales</taxon>
        <taxon>Ricciaceae</taxon>
        <taxon>Riccia</taxon>
    </lineage>
</organism>
<evidence type="ECO:0000313" key="2">
    <source>
        <dbReference type="Proteomes" id="UP001633002"/>
    </source>
</evidence>
<keyword evidence="2" id="KW-1185">Reference proteome</keyword>
<reference evidence="1 2" key="1">
    <citation type="submission" date="2024-09" db="EMBL/GenBank/DDBJ databases">
        <title>Chromosome-scale assembly of Riccia sorocarpa.</title>
        <authorList>
            <person name="Paukszto L."/>
        </authorList>
    </citation>
    <scope>NUCLEOTIDE SEQUENCE [LARGE SCALE GENOMIC DNA]</scope>
    <source>
        <strain evidence="1">LP-2024</strain>
        <tissue evidence="1">Aerial parts of the thallus</tissue>
    </source>
</reference>
<name>A0ABD3I1E0_9MARC</name>
<proteinExistence type="predicted"/>
<dbReference type="EMBL" id="JBJQOH010000002">
    <property type="protein sequence ID" value="KAL3696131.1"/>
    <property type="molecule type" value="Genomic_DNA"/>
</dbReference>
<comment type="caution">
    <text evidence="1">The sequence shown here is derived from an EMBL/GenBank/DDBJ whole genome shotgun (WGS) entry which is preliminary data.</text>
</comment>